<keyword evidence="2" id="KW-0560">Oxidoreductase</keyword>
<dbReference type="RefSeq" id="WP_179440565.1">
    <property type="nucleotide sequence ID" value="NZ_BAAALK010000009.1"/>
</dbReference>
<dbReference type="SMART" id="SM00822">
    <property type="entry name" value="PKS_KR"/>
    <property type="match status" value="1"/>
</dbReference>
<dbReference type="InterPro" id="IPR036291">
    <property type="entry name" value="NAD(P)-bd_dom_sf"/>
</dbReference>
<dbReference type="InterPro" id="IPR020904">
    <property type="entry name" value="Sc_DH/Rdtase_CS"/>
</dbReference>
<feature type="domain" description="Ketoreductase" evidence="4">
    <location>
        <begin position="10"/>
        <end position="193"/>
    </location>
</feature>
<evidence type="ECO:0000259" key="4">
    <source>
        <dbReference type="SMART" id="SM00822"/>
    </source>
</evidence>
<organism evidence="5 6">
    <name type="scientific">Nesterenkonia sandarakina</name>
    <dbReference type="NCBI Taxonomy" id="272918"/>
    <lineage>
        <taxon>Bacteria</taxon>
        <taxon>Bacillati</taxon>
        <taxon>Actinomycetota</taxon>
        <taxon>Actinomycetes</taxon>
        <taxon>Micrococcales</taxon>
        <taxon>Micrococcaceae</taxon>
        <taxon>Nesterenkonia</taxon>
    </lineage>
</organism>
<evidence type="ECO:0000313" key="5">
    <source>
        <dbReference type="EMBL" id="NYJ15472.1"/>
    </source>
</evidence>
<evidence type="ECO:0000313" key="6">
    <source>
        <dbReference type="Proteomes" id="UP000560069"/>
    </source>
</evidence>
<proteinExistence type="inferred from homology"/>
<sequence>MSATHKIRDSVVVITGASSGIGRATALRFAKAGADLVLAARREPALQEVAAQCRKHGVRALVVPADVTDSEAVEALADAAVEAFGRIDVWVNNAAVSLFGALNSTPLEDFRRVLDVNIMGYVHGSRAAVKHFRRQKTGVLINVSSVVGEVPQPFTASYSISKAGINALSASVRSELFLEKLQDVHVVTVLPPTVDTPLFDEVANYTGRRVVPMPPVYSPQRVAATILKGAKKPQHEMPVGQVARQMLRQHRISPATAEKMMAKQVDKKHLSRTEPSRANAGNLYEPAPYKSADVQGGWDGRKRQAARRLLTLAALGGGTLVAVPVAIKAGKATLAVAATQASRKLSANAGKKALSKVGGRR</sequence>
<dbReference type="PROSITE" id="PS00061">
    <property type="entry name" value="ADH_SHORT"/>
    <property type="match status" value="1"/>
</dbReference>
<dbReference type="GO" id="GO:0016491">
    <property type="term" value="F:oxidoreductase activity"/>
    <property type="evidence" value="ECO:0007669"/>
    <property type="project" value="UniProtKB-KW"/>
</dbReference>
<comment type="similarity">
    <text evidence="1 3">Belongs to the short-chain dehydrogenases/reductases (SDR) family.</text>
</comment>
<dbReference type="Proteomes" id="UP000560069">
    <property type="component" value="Unassembled WGS sequence"/>
</dbReference>
<evidence type="ECO:0000256" key="3">
    <source>
        <dbReference type="RuleBase" id="RU000363"/>
    </source>
</evidence>
<accession>A0A7Z0J1V0</accession>
<dbReference type="NCBIfam" id="NF005495">
    <property type="entry name" value="PRK07109.1"/>
    <property type="match status" value="1"/>
</dbReference>
<dbReference type="PRINTS" id="PR00081">
    <property type="entry name" value="GDHRDH"/>
</dbReference>
<dbReference type="Pfam" id="PF00106">
    <property type="entry name" value="adh_short"/>
    <property type="match status" value="1"/>
</dbReference>
<dbReference type="Gene3D" id="3.40.50.720">
    <property type="entry name" value="NAD(P)-binding Rossmann-like Domain"/>
    <property type="match status" value="1"/>
</dbReference>
<dbReference type="AlphaFoldDB" id="A0A7Z0J1V0"/>
<dbReference type="EMBL" id="JACCFQ010000001">
    <property type="protein sequence ID" value="NYJ15472.1"/>
    <property type="molecule type" value="Genomic_DNA"/>
</dbReference>
<dbReference type="PRINTS" id="PR00080">
    <property type="entry name" value="SDRFAMILY"/>
</dbReference>
<dbReference type="InterPro" id="IPR002347">
    <property type="entry name" value="SDR_fam"/>
</dbReference>
<keyword evidence="6" id="KW-1185">Reference proteome</keyword>
<evidence type="ECO:0000256" key="2">
    <source>
        <dbReference type="ARBA" id="ARBA00023002"/>
    </source>
</evidence>
<dbReference type="PANTHER" id="PTHR44196:SF1">
    <property type="entry name" value="DEHYDROGENASE_REDUCTASE SDR FAMILY MEMBER 7B"/>
    <property type="match status" value="1"/>
</dbReference>
<reference evidence="5 6" key="1">
    <citation type="submission" date="2020-07" db="EMBL/GenBank/DDBJ databases">
        <title>Sequencing the genomes of 1000 actinobacteria strains.</title>
        <authorList>
            <person name="Klenk H.-P."/>
        </authorList>
    </citation>
    <scope>NUCLEOTIDE SEQUENCE [LARGE SCALE GENOMIC DNA]</scope>
    <source>
        <strain evidence="5 6">DSM 15664</strain>
    </source>
</reference>
<protein>
    <submittedName>
        <fullName evidence="5">Short-subunit dehydrogenase</fullName>
    </submittedName>
</protein>
<dbReference type="PANTHER" id="PTHR44196">
    <property type="entry name" value="DEHYDROGENASE/REDUCTASE SDR FAMILY MEMBER 7B"/>
    <property type="match status" value="1"/>
</dbReference>
<dbReference type="InterPro" id="IPR057326">
    <property type="entry name" value="KR_dom"/>
</dbReference>
<dbReference type="GO" id="GO:0016020">
    <property type="term" value="C:membrane"/>
    <property type="evidence" value="ECO:0007669"/>
    <property type="project" value="TreeGrafter"/>
</dbReference>
<evidence type="ECO:0000256" key="1">
    <source>
        <dbReference type="ARBA" id="ARBA00006484"/>
    </source>
</evidence>
<name>A0A7Z0J1V0_9MICC</name>
<dbReference type="SUPFAM" id="SSF51735">
    <property type="entry name" value="NAD(P)-binding Rossmann-fold domains"/>
    <property type="match status" value="1"/>
</dbReference>
<comment type="caution">
    <text evidence="5">The sequence shown here is derived from an EMBL/GenBank/DDBJ whole genome shotgun (WGS) entry which is preliminary data.</text>
</comment>
<gene>
    <name evidence="5" type="ORF">HNR11_000006</name>
</gene>